<dbReference type="GO" id="GO:0005576">
    <property type="term" value="C:extracellular region"/>
    <property type="evidence" value="ECO:0007669"/>
    <property type="project" value="UniProtKB-SubCell"/>
</dbReference>
<dbReference type="AlphaFoldDB" id="A0A1B6LS94"/>
<dbReference type="InterPro" id="IPR004911">
    <property type="entry name" value="Interferon-induced_GILT"/>
</dbReference>
<dbReference type="PANTHER" id="PTHR13234:SF8">
    <property type="entry name" value="GAMMA-INTERFERON-INDUCIBLE LYSOSOMAL THIOL REDUCTASE"/>
    <property type="match status" value="1"/>
</dbReference>
<evidence type="ECO:0000256" key="3">
    <source>
        <dbReference type="ARBA" id="ARBA00022525"/>
    </source>
</evidence>
<dbReference type="GO" id="GO:0016671">
    <property type="term" value="F:oxidoreductase activity, acting on a sulfur group of donors, disulfide as acceptor"/>
    <property type="evidence" value="ECO:0007669"/>
    <property type="project" value="InterPro"/>
</dbReference>
<comment type="similarity">
    <text evidence="2">Belongs to the GILT family.</text>
</comment>
<protein>
    <recommendedName>
        <fullName evidence="8">Saposin A-type domain-containing protein</fullName>
    </recommendedName>
</protein>
<keyword evidence="4 6" id="KW-0732">Signal</keyword>
<dbReference type="Gene3D" id="3.40.30.10">
    <property type="entry name" value="Glutaredoxin"/>
    <property type="match status" value="1"/>
</dbReference>
<dbReference type="Pfam" id="PF03227">
    <property type="entry name" value="GILT"/>
    <property type="match status" value="1"/>
</dbReference>
<accession>A0A1B6LS94</accession>
<keyword evidence="3" id="KW-0964">Secreted</keyword>
<gene>
    <name evidence="7" type="ORF">g.5554</name>
</gene>
<evidence type="ECO:0000256" key="5">
    <source>
        <dbReference type="ARBA" id="ARBA00023180"/>
    </source>
</evidence>
<dbReference type="EMBL" id="GEBQ01013406">
    <property type="protein sequence ID" value="JAT26571.1"/>
    <property type="molecule type" value="Transcribed_RNA"/>
</dbReference>
<evidence type="ECO:0000256" key="1">
    <source>
        <dbReference type="ARBA" id="ARBA00004613"/>
    </source>
</evidence>
<evidence type="ECO:0008006" key="8">
    <source>
        <dbReference type="Google" id="ProtNLM"/>
    </source>
</evidence>
<evidence type="ECO:0000256" key="2">
    <source>
        <dbReference type="ARBA" id="ARBA00005679"/>
    </source>
</evidence>
<dbReference type="PANTHER" id="PTHR13234">
    <property type="entry name" value="GAMMA-INTERFERON INDUCIBLE LYSOSOMAL THIOL REDUCTASE GILT"/>
    <property type="match status" value="1"/>
</dbReference>
<feature type="chain" id="PRO_5008587612" description="Saposin A-type domain-containing protein" evidence="6">
    <location>
        <begin position="18"/>
        <end position="208"/>
    </location>
</feature>
<dbReference type="InterPro" id="IPR036249">
    <property type="entry name" value="Thioredoxin-like_sf"/>
</dbReference>
<reference evidence="7" key="1">
    <citation type="submission" date="2015-11" db="EMBL/GenBank/DDBJ databases">
        <title>De novo transcriptome assembly of four potential Pierce s Disease insect vectors from Arizona vineyards.</title>
        <authorList>
            <person name="Tassone E.E."/>
        </authorList>
    </citation>
    <scope>NUCLEOTIDE SEQUENCE</scope>
</reference>
<organism evidence="7">
    <name type="scientific">Graphocephala atropunctata</name>
    <dbReference type="NCBI Taxonomy" id="36148"/>
    <lineage>
        <taxon>Eukaryota</taxon>
        <taxon>Metazoa</taxon>
        <taxon>Ecdysozoa</taxon>
        <taxon>Arthropoda</taxon>
        <taxon>Hexapoda</taxon>
        <taxon>Insecta</taxon>
        <taxon>Pterygota</taxon>
        <taxon>Neoptera</taxon>
        <taxon>Paraneoptera</taxon>
        <taxon>Hemiptera</taxon>
        <taxon>Auchenorrhyncha</taxon>
        <taxon>Membracoidea</taxon>
        <taxon>Cicadellidae</taxon>
        <taxon>Cicadellinae</taxon>
        <taxon>Cicadellini</taxon>
        <taxon>Graphocephala</taxon>
    </lineage>
</organism>
<keyword evidence="5" id="KW-0325">Glycoprotein</keyword>
<proteinExistence type="inferred from homology"/>
<evidence type="ECO:0000256" key="4">
    <source>
        <dbReference type="ARBA" id="ARBA00022729"/>
    </source>
</evidence>
<evidence type="ECO:0000313" key="7">
    <source>
        <dbReference type="EMBL" id="JAT26571.1"/>
    </source>
</evidence>
<comment type="subcellular location">
    <subcellularLocation>
        <location evidence="1">Secreted</location>
    </subcellularLocation>
</comment>
<sequence>MISLTVLAICAVAVVLGQGPLEVTVFYESHCPACQNFIDDQLAVAHDRFRDKILVDIVPFGNAQQRWEKNKVVISCQHGAKECLGNKLHACAIHQLCGESGTVSCAQEQLTHVINYISCVKKSQDQQQMSNQCALAEGMDPDKLMECATSYQGRNLLSQYGVQTTDFIPRVTYTPYVAINRKHNEAAENNLLRVICELRPEWCSPSAT</sequence>
<name>A0A1B6LS94_9HEMI</name>
<dbReference type="SUPFAM" id="SSF52833">
    <property type="entry name" value="Thioredoxin-like"/>
    <property type="match status" value="1"/>
</dbReference>
<feature type="signal peptide" evidence="6">
    <location>
        <begin position="1"/>
        <end position="17"/>
    </location>
</feature>
<evidence type="ECO:0000256" key="6">
    <source>
        <dbReference type="SAM" id="SignalP"/>
    </source>
</evidence>